<sequence>MLSETVRPPDAQASAELNGLVDNAANDRLYGWVWNAAAPQERVAVELRLGSATVFRTQADFARPDLAKAGIGDGCHAFEIPLEPDWIRRRTELSVVARAEDGTEFSMPIRVRRPPAEAAPAEGQRTLEVLVASHRRIQEELRAIGARQPEVTSFDELLRTQKGLAEQLETLMLWLARLDERLAVLPLAAPRPTRRRRDRWTMVLGLLLALIGAGALVLAVWLEGR</sequence>
<dbReference type="EMBL" id="JAAEDI010000010">
    <property type="protein sequence ID" value="MBR0650224.1"/>
    <property type="molecule type" value="Genomic_DNA"/>
</dbReference>
<feature type="transmembrane region" description="Helical" evidence="1">
    <location>
        <begin position="200"/>
        <end position="222"/>
    </location>
</feature>
<proteinExistence type="predicted"/>
<name>A0ABS5EGS1_9PROT</name>
<reference evidence="3" key="1">
    <citation type="journal article" date="2021" name="Syst. Appl. Microbiol.">
        <title>Roseomonas hellenica sp. nov., isolated from roots of wild-growing Alkanna tinctoria.</title>
        <authorList>
            <person name="Rat A."/>
            <person name="Naranjo H.D."/>
            <person name="Lebbe L."/>
            <person name="Cnockaert M."/>
            <person name="Krigas N."/>
            <person name="Grigoriadou K."/>
            <person name="Maloupa E."/>
            <person name="Willems A."/>
        </authorList>
    </citation>
    <scope>NUCLEOTIDE SEQUENCE [LARGE SCALE GENOMIC DNA]</scope>
    <source>
        <strain evidence="3">LMG 31159</strain>
    </source>
</reference>
<dbReference type="Proteomes" id="UP000698752">
    <property type="component" value="Unassembled WGS sequence"/>
</dbReference>
<evidence type="ECO:0000313" key="3">
    <source>
        <dbReference type="Proteomes" id="UP000698752"/>
    </source>
</evidence>
<keyword evidence="1" id="KW-0472">Membrane</keyword>
<protein>
    <submittedName>
        <fullName evidence="2">Uncharacterized protein</fullName>
    </submittedName>
</protein>
<evidence type="ECO:0000256" key="1">
    <source>
        <dbReference type="SAM" id="Phobius"/>
    </source>
</evidence>
<comment type="caution">
    <text evidence="2">The sequence shown here is derived from an EMBL/GenBank/DDBJ whole genome shotgun (WGS) entry which is preliminary data.</text>
</comment>
<organism evidence="2 3">
    <name type="scientific">Neoroseomonas terrae</name>
    <dbReference type="NCBI Taxonomy" id="424799"/>
    <lineage>
        <taxon>Bacteria</taxon>
        <taxon>Pseudomonadati</taxon>
        <taxon>Pseudomonadota</taxon>
        <taxon>Alphaproteobacteria</taxon>
        <taxon>Acetobacterales</taxon>
        <taxon>Acetobacteraceae</taxon>
        <taxon>Neoroseomonas</taxon>
    </lineage>
</organism>
<keyword evidence="3" id="KW-1185">Reference proteome</keyword>
<keyword evidence="1" id="KW-0812">Transmembrane</keyword>
<evidence type="ECO:0000313" key="2">
    <source>
        <dbReference type="EMBL" id="MBR0650224.1"/>
    </source>
</evidence>
<gene>
    <name evidence="2" type="ORF">GXW78_11165</name>
</gene>
<keyword evidence="1" id="KW-1133">Transmembrane helix</keyword>
<dbReference type="RefSeq" id="WP_211868757.1">
    <property type="nucleotide sequence ID" value="NZ_JAAEDI010000010.1"/>
</dbReference>
<accession>A0ABS5EGS1</accession>